<accession>A0ABP2QXX9</accession>
<keyword evidence="2 8" id="KW-0813">Transport</keyword>
<keyword evidence="5" id="KW-0029">Amino-acid transport</keyword>
<keyword evidence="6 8" id="KW-1133">Transmembrane helix</keyword>
<evidence type="ECO:0000313" key="10">
    <source>
        <dbReference type="EMBL" id="EJN93793.1"/>
    </source>
</evidence>
<reference evidence="10 11" key="1">
    <citation type="submission" date="2009-12" db="EMBL/GenBank/DDBJ databases">
        <authorList>
            <person name="Lefebure T."/>
            <person name="Cornejo O.E."/>
            <person name="Pavinski Bitar P.D."/>
            <person name="Lang P."/>
            <person name="Stanhope M.J."/>
        </authorList>
    </citation>
    <scope>NUCLEOTIDE SEQUENCE [LARGE SCALE GENOMIC DNA]</scope>
    <source>
        <strain evidence="10 11">FA-1</strain>
    </source>
</reference>
<feature type="transmembrane region" description="Helical" evidence="8">
    <location>
        <begin position="20"/>
        <end position="43"/>
    </location>
</feature>
<dbReference type="CDD" id="cd06261">
    <property type="entry name" value="TM_PBP2"/>
    <property type="match status" value="1"/>
</dbReference>
<evidence type="ECO:0000256" key="4">
    <source>
        <dbReference type="ARBA" id="ARBA00022692"/>
    </source>
</evidence>
<keyword evidence="3" id="KW-1003">Cell membrane</keyword>
<dbReference type="InterPro" id="IPR000515">
    <property type="entry name" value="MetI-like"/>
</dbReference>
<dbReference type="Pfam" id="PF00528">
    <property type="entry name" value="BPD_transp_1"/>
    <property type="match status" value="1"/>
</dbReference>
<dbReference type="EMBL" id="AJTZ01000005">
    <property type="protein sequence ID" value="EJN93793.1"/>
    <property type="molecule type" value="Genomic_DNA"/>
</dbReference>
<evidence type="ECO:0000313" key="11">
    <source>
        <dbReference type="Proteomes" id="UP000007815"/>
    </source>
</evidence>
<dbReference type="PROSITE" id="PS50928">
    <property type="entry name" value="ABC_TM1"/>
    <property type="match status" value="1"/>
</dbReference>
<dbReference type="SUPFAM" id="SSF161098">
    <property type="entry name" value="MetI-like"/>
    <property type="match status" value="1"/>
</dbReference>
<evidence type="ECO:0000259" key="9">
    <source>
        <dbReference type="PROSITE" id="PS50928"/>
    </source>
</evidence>
<comment type="caution">
    <text evidence="10">The sequence shown here is derived from an EMBL/GenBank/DDBJ whole genome shotgun (WGS) entry which is preliminary data.</text>
</comment>
<proteinExistence type="inferred from homology"/>
<evidence type="ECO:0000256" key="3">
    <source>
        <dbReference type="ARBA" id="ARBA00022475"/>
    </source>
</evidence>
<feature type="transmembrane region" description="Helical" evidence="8">
    <location>
        <begin position="201"/>
        <end position="222"/>
    </location>
</feature>
<comment type="similarity">
    <text evidence="8">Belongs to the binding-protein-dependent transport system permease family.</text>
</comment>
<dbReference type="InterPro" id="IPR035906">
    <property type="entry name" value="MetI-like_sf"/>
</dbReference>
<evidence type="ECO:0000256" key="7">
    <source>
        <dbReference type="ARBA" id="ARBA00023136"/>
    </source>
</evidence>
<dbReference type="Proteomes" id="UP000007815">
    <property type="component" value="Unassembled WGS sequence"/>
</dbReference>
<protein>
    <submittedName>
        <fullName evidence="10">Amino acid ABC transporter, permease protein</fullName>
    </submittedName>
</protein>
<keyword evidence="4 8" id="KW-0812">Transmembrane</keyword>
<dbReference type="PANTHER" id="PTHR30614:SF0">
    <property type="entry name" value="L-CYSTINE TRANSPORT SYSTEM PERMEASE PROTEIN TCYL"/>
    <property type="match status" value="1"/>
</dbReference>
<feature type="domain" description="ABC transmembrane type-1" evidence="9">
    <location>
        <begin position="16"/>
        <end position="219"/>
    </location>
</feature>
<dbReference type="NCBIfam" id="TIGR01726">
    <property type="entry name" value="HEQRo_perm_3TM"/>
    <property type="match status" value="1"/>
</dbReference>
<gene>
    <name evidence="10" type="ORF">SRA_04626</name>
</gene>
<sequence length="231" mass="25385">MVSYTPTYVFKFLPTILNALPLTLWVIFLTVLLGSLLGAGLAWAQLNSASDGWVAFAKAYVFILRCTPPIVLLFMVFYGLPEFLTWWLHLDVDDWSRTVFVVVTMILLFAASISEVFKAAYLAVPKGQLEAGLSIGLTGFQTFVRILLPQAFKIALPNITTAILNLMKDAALAYTIGLVDVMGAGNLIISRNLGNYSLETYTAVALIYWGIALILSLVSHFMEYSLSKGNA</sequence>
<keyword evidence="11" id="KW-1185">Reference proteome</keyword>
<feature type="transmembrane region" description="Helical" evidence="8">
    <location>
        <begin position="171"/>
        <end position="189"/>
    </location>
</feature>
<evidence type="ECO:0000256" key="6">
    <source>
        <dbReference type="ARBA" id="ARBA00022989"/>
    </source>
</evidence>
<evidence type="ECO:0000256" key="1">
    <source>
        <dbReference type="ARBA" id="ARBA00004651"/>
    </source>
</evidence>
<evidence type="ECO:0000256" key="2">
    <source>
        <dbReference type="ARBA" id="ARBA00022448"/>
    </source>
</evidence>
<organism evidence="10 11">
    <name type="scientific">Streptococcus ratti FA-1 = DSM 20564</name>
    <dbReference type="NCBI Taxonomy" id="699248"/>
    <lineage>
        <taxon>Bacteria</taxon>
        <taxon>Bacillati</taxon>
        <taxon>Bacillota</taxon>
        <taxon>Bacilli</taxon>
        <taxon>Lactobacillales</taxon>
        <taxon>Streptococcaceae</taxon>
        <taxon>Streptococcus</taxon>
    </lineage>
</organism>
<keyword evidence="7 8" id="KW-0472">Membrane</keyword>
<dbReference type="RefSeq" id="WP_003088086.1">
    <property type="nucleotide sequence ID" value="NZ_AJTZ01000005.1"/>
</dbReference>
<feature type="transmembrane region" description="Helical" evidence="8">
    <location>
        <begin position="55"/>
        <end position="78"/>
    </location>
</feature>
<comment type="subcellular location">
    <subcellularLocation>
        <location evidence="1 8">Cell membrane</location>
        <topology evidence="1 8">Multi-pass membrane protein</topology>
    </subcellularLocation>
</comment>
<evidence type="ECO:0000256" key="5">
    <source>
        <dbReference type="ARBA" id="ARBA00022970"/>
    </source>
</evidence>
<name>A0ABP2QXX9_STRRT</name>
<dbReference type="InterPro" id="IPR043429">
    <property type="entry name" value="ArtM/GltK/GlnP/TcyL/YhdX-like"/>
</dbReference>
<feature type="transmembrane region" description="Helical" evidence="8">
    <location>
        <begin position="98"/>
        <end position="117"/>
    </location>
</feature>
<evidence type="ECO:0000256" key="8">
    <source>
        <dbReference type="RuleBase" id="RU363032"/>
    </source>
</evidence>
<dbReference type="InterPro" id="IPR010065">
    <property type="entry name" value="AA_ABC_transptr_permease_3TM"/>
</dbReference>
<dbReference type="Gene3D" id="1.10.3720.10">
    <property type="entry name" value="MetI-like"/>
    <property type="match status" value="1"/>
</dbReference>
<dbReference type="PANTHER" id="PTHR30614">
    <property type="entry name" value="MEMBRANE COMPONENT OF AMINO ACID ABC TRANSPORTER"/>
    <property type="match status" value="1"/>
</dbReference>